<keyword evidence="14" id="KW-1185">Reference proteome</keyword>
<evidence type="ECO:0000256" key="7">
    <source>
        <dbReference type="ARBA" id="ARBA00022824"/>
    </source>
</evidence>
<gene>
    <name evidence="13" type="ORF">ACA1_023390</name>
</gene>
<dbReference type="EMBL" id="KB008018">
    <property type="protein sequence ID" value="ELR15927.1"/>
    <property type="molecule type" value="Genomic_DNA"/>
</dbReference>
<feature type="domain" description="EF-hand" evidence="12">
    <location>
        <begin position="22"/>
        <end position="57"/>
    </location>
</feature>
<dbReference type="GO" id="GO:0005789">
    <property type="term" value="C:endoplasmic reticulum membrane"/>
    <property type="evidence" value="ECO:0007669"/>
    <property type="project" value="UniProtKB-SubCell"/>
</dbReference>
<evidence type="ECO:0000256" key="11">
    <source>
        <dbReference type="SAM" id="Phobius"/>
    </source>
</evidence>
<dbReference type="PANTHER" id="PTHR12646">
    <property type="entry name" value="NOT56 - RELATED"/>
    <property type="match status" value="1"/>
</dbReference>
<dbReference type="AlphaFoldDB" id="L8GSJ7"/>
<keyword evidence="9 11" id="KW-0472">Membrane</keyword>
<evidence type="ECO:0000256" key="4">
    <source>
        <dbReference type="ARBA" id="ARBA00022676"/>
    </source>
</evidence>
<evidence type="ECO:0000256" key="2">
    <source>
        <dbReference type="ARBA" id="ARBA00004922"/>
    </source>
</evidence>
<keyword evidence="6 11" id="KW-0812">Transmembrane</keyword>
<comment type="catalytic activity">
    <reaction evidence="10">
        <text>an alpha-D-Man-(1-&gt;2)-alpha-D-Man-(1-&gt;2)-alpha-D-Man-(1-&gt;3)-[alpha-D-Man-(1-&gt;6)]-beta-D-Man-(1-&gt;4)-beta-D-GlcNAc-(1-&gt;4)-alpha-D-GlcNAc-diphospho-di-trans,poly-cis-dolichol + a di-trans,poly-cis-dolichyl beta-D-mannosyl phosphate = an alpha-D-Man-(1-&gt;2)-alpha-D-Man-(1-&gt;2)-alpha-D-Man-(1-&gt;3)-[alpha-D-Man-(1-&gt;3)-alpha-D-Man-(1-&gt;6)]-beta-D-Man-(1-&gt;4)-beta-D-GlcNAc-(1-&gt;4)-alpha-D-GlcNAc-diphospho-di-trans,poly-cis-dolichol + a di-trans,poly-cis-dolichyl phosphate + H(+)</text>
        <dbReference type="Rhea" id="RHEA:29527"/>
        <dbReference type="Rhea" id="RHEA-COMP:19498"/>
        <dbReference type="Rhea" id="RHEA-COMP:19501"/>
        <dbReference type="Rhea" id="RHEA-COMP:19516"/>
        <dbReference type="Rhea" id="RHEA-COMP:19517"/>
        <dbReference type="ChEBI" id="CHEBI:15378"/>
        <dbReference type="ChEBI" id="CHEBI:57683"/>
        <dbReference type="ChEBI" id="CHEBI:58211"/>
        <dbReference type="ChEBI" id="CHEBI:132515"/>
        <dbReference type="ChEBI" id="CHEBI:132516"/>
        <dbReference type="EC" id="2.4.1.258"/>
    </reaction>
    <physiologicalReaction direction="left-to-right" evidence="10">
        <dbReference type="Rhea" id="RHEA:29528"/>
    </physiologicalReaction>
</comment>
<keyword evidence="8 11" id="KW-1133">Transmembrane helix</keyword>
<evidence type="ECO:0000259" key="12">
    <source>
        <dbReference type="PROSITE" id="PS50222"/>
    </source>
</evidence>
<dbReference type="OMA" id="KERTYCH"/>
<organism evidence="13 14">
    <name type="scientific">Acanthamoeba castellanii (strain ATCC 30010 / Neff)</name>
    <dbReference type="NCBI Taxonomy" id="1257118"/>
    <lineage>
        <taxon>Eukaryota</taxon>
        <taxon>Amoebozoa</taxon>
        <taxon>Discosea</taxon>
        <taxon>Longamoebia</taxon>
        <taxon>Centramoebida</taxon>
        <taxon>Acanthamoebidae</taxon>
        <taxon>Acanthamoeba</taxon>
    </lineage>
</organism>
<dbReference type="PROSITE" id="PS50222">
    <property type="entry name" value="EF_HAND_2"/>
    <property type="match status" value="1"/>
</dbReference>
<dbReference type="SUPFAM" id="SSF47473">
    <property type="entry name" value="EF-hand"/>
    <property type="match status" value="1"/>
</dbReference>
<keyword evidence="7" id="KW-0256">Endoplasmic reticulum</keyword>
<feature type="transmembrane region" description="Helical" evidence="11">
    <location>
        <begin position="226"/>
        <end position="253"/>
    </location>
</feature>
<keyword evidence="4" id="KW-0328">Glycosyltransferase</keyword>
<name>L8GSJ7_ACACF</name>
<proteinExistence type="predicted"/>
<comment type="pathway">
    <text evidence="2">Protein modification; protein glycosylation.</text>
</comment>
<evidence type="ECO:0000256" key="8">
    <source>
        <dbReference type="ARBA" id="ARBA00022989"/>
    </source>
</evidence>
<dbReference type="EC" id="2.4.1.258" evidence="3"/>
<evidence type="ECO:0000256" key="3">
    <source>
        <dbReference type="ARBA" id="ARBA00011964"/>
    </source>
</evidence>
<protein>
    <recommendedName>
        <fullName evidence="3">dolichyl-P-Man:Man5GlcNAc2-PP-dolichol alpha-1,3-mannosyltransferase</fullName>
        <ecNumber evidence="3">2.4.1.258</ecNumber>
    </recommendedName>
</protein>
<feature type="transmembrane region" description="Helical" evidence="11">
    <location>
        <begin position="202"/>
        <end position="220"/>
    </location>
</feature>
<accession>L8GSJ7</accession>
<evidence type="ECO:0000256" key="5">
    <source>
        <dbReference type="ARBA" id="ARBA00022679"/>
    </source>
</evidence>
<evidence type="ECO:0000313" key="14">
    <source>
        <dbReference type="Proteomes" id="UP000011083"/>
    </source>
</evidence>
<dbReference type="InterPro" id="IPR002048">
    <property type="entry name" value="EF_hand_dom"/>
</dbReference>
<dbReference type="InterPro" id="IPR007873">
    <property type="entry name" value="Glycosyltransferase_ALG3"/>
</dbReference>
<dbReference type="InterPro" id="IPR011992">
    <property type="entry name" value="EF-hand-dom_pair"/>
</dbReference>
<evidence type="ECO:0000313" key="13">
    <source>
        <dbReference type="EMBL" id="ELR15927.1"/>
    </source>
</evidence>
<dbReference type="KEGG" id="acan:ACA1_023390"/>
<dbReference type="GO" id="GO:0052925">
    <property type="term" value="F:dol-P-Man:Man(5)GlcNAc(2)-PP-Dol alpha-1,3-mannosyltransferase activity"/>
    <property type="evidence" value="ECO:0007669"/>
    <property type="project" value="UniProtKB-EC"/>
</dbReference>
<dbReference type="PANTHER" id="PTHR12646:SF0">
    <property type="entry name" value="DOL-P-MAN:MAN(5)GLCNAC(2)-PP-DOL ALPHA-1,3-MANNOSYLTRANSFERASE"/>
    <property type="match status" value="1"/>
</dbReference>
<feature type="transmembrane region" description="Helical" evidence="11">
    <location>
        <begin position="265"/>
        <end position="285"/>
    </location>
</feature>
<dbReference type="GeneID" id="14916592"/>
<feature type="transmembrane region" description="Helical" evidence="11">
    <location>
        <begin position="152"/>
        <end position="168"/>
    </location>
</feature>
<dbReference type="Proteomes" id="UP000011083">
    <property type="component" value="Unassembled WGS sequence"/>
</dbReference>
<dbReference type="VEuPathDB" id="AmoebaDB:ACA1_023390"/>
<feature type="transmembrane region" description="Helical" evidence="11">
    <location>
        <begin position="95"/>
        <end position="118"/>
    </location>
</feature>
<reference evidence="13 14" key="1">
    <citation type="journal article" date="2013" name="Genome Biol.">
        <title>Genome of Acanthamoeba castellanii highlights extensive lateral gene transfer and early evolution of tyrosine kinase signaling.</title>
        <authorList>
            <person name="Clarke M."/>
            <person name="Lohan A.J."/>
            <person name="Liu B."/>
            <person name="Lagkouvardos I."/>
            <person name="Roy S."/>
            <person name="Zafar N."/>
            <person name="Bertelli C."/>
            <person name="Schilde C."/>
            <person name="Kianianmomeni A."/>
            <person name="Burglin T.R."/>
            <person name="Frech C."/>
            <person name="Turcotte B."/>
            <person name="Kopec K.O."/>
            <person name="Synnott J.M."/>
            <person name="Choo C."/>
            <person name="Paponov I."/>
            <person name="Finkler A."/>
            <person name="Soon Heng Tan C."/>
            <person name="Hutchins A.P."/>
            <person name="Weinmeier T."/>
            <person name="Rattei T."/>
            <person name="Chu J.S."/>
            <person name="Gimenez G."/>
            <person name="Irimia M."/>
            <person name="Rigden D.J."/>
            <person name="Fitzpatrick D.A."/>
            <person name="Lorenzo-Morales J."/>
            <person name="Bateman A."/>
            <person name="Chiu C.H."/>
            <person name="Tang P."/>
            <person name="Hegemann P."/>
            <person name="Fromm H."/>
            <person name="Raoult D."/>
            <person name="Greub G."/>
            <person name="Miranda-Saavedra D."/>
            <person name="Chen N."/>
            <person name="Nash P."/>
            <person name="Ginger M.L."/>
            <person name="Horn M."/>
            <person name="Schaap P."/>
            <person name="Caler L."/>
            <person name="Loftus B."/>
        </authorList>
    </citation>
    <scope>NUCLEOTIDE SEQUENCE [LARGE SCALE GENOMIC DNA]</scope>
    <source>
        <strain evidence="13 14">Neff</strain>
    </source>
</reference>
<evidence type="ECO:0000256" key="6">
    <source>
        <dbReference type="ARBA" id="ARBA00022692"/>
    </source>
</evidence>
<sequence>MTTTLARSFQSARTEFKEFSIPELKKFEDLFKKYNTSGTGFLDLAELKYLMEQLQAPQTHLALKDKMGEAAIKGQRWWATPLVAAAAVVGNNRAWFVQFAGLLLLAEAVLNALIIRFVPYTEIDWVAYMEEVGGVLDGERDYSQLKGCTGPLVYPGGFVWIYSALHYLDGRRHRHQARATPVWAVVLLCLSKRIHSIFGLRLFNDCWAMFFMYAAILALLNRRLSLATLLYSFGVSVKMNLLLFLPGFGLILAMEEGILRNIPRALLFFAVQAAGWQVGLGWPFLAHDWRAYMNGAFDLGRVFTHTWTKKKRRK</sequence>
<dbReference type="OrthoDB" id="20028at2759"/>
<evidence type="ECO:0000256" key="9">
    <source>
        <dbReference type="ARBA" id="ARBA00023136"/>
    </source>
</evidence>
<dbReference type="GO" id="GO:0005509">
    <property type="term" value="F:calcium ion binding"/>
    <property type="evidence" value="ECO:0007669"/>
    <property type="project" value="InterPro"/>
</dbReference>
<dbReference type="Pfam" id="PF05208">
    <property type="entry name" value="ALG3"/>
    <property type="match status" value="2"/>
</dbReference>
<dbReference type="RefSeq" id="XP_004337940.1">
    <property type="nucleotide sequence ID" value="XM_004337892.1"/>
</dbReference>
<dbReference type="STRING" id="1257118.L8GSJ7"/>
<comment type="subcellular location">
    <subcellularLocation>
        <location evidence="1">Endoplasmic reticulum membrane</location>
        <topology evidence="1">Multi-pass membrane protein</topology>
    </subcellularLocation>
</comment>
<keyword evidence="5" id="KW-0808">Transferase</keyword>
<evidence type="ECO:0000256" key="1">
    <source>
        <dbReference type="ARBA" id="ARBA00004477"/>
    </source>
</evidence>
<evidence type="ECO:0000256" key="10">
    <source>
        <dbReference type="ARBA" id="ARBA00049506"/>
    </source>
</evidence>
<dbReference type="Gene3D" id="1.10.238.10">
    <property type="entry name" value="EF-hand"/>
    <property type="match status" value="1"/>
</dbReference>